<dbReference type="AlphaFoldDB" id="K5WJ66"/>
<sequence>MLALLLLCASWVMTVLAIPSFEGVTSWTDIGSLVPGMTTLEAIGPSSWDDSGKNPFYFTIDAPHGLTGNATVKKDSAPPLFYIHNNQLWNFHNASTIYPVNTVNATKSSQLPLQVVVGKPGSDVVKGGSWRWQGTMLLYEYGSTNNSGVYYSCQDTNGLMGLFLFLRG</sequence>
<keyword evidence="1" id="KW-0732">Signal</keyword>
<protein>
    <recommendedName>
        <fullName evidence="4">Carbohydrate-binding module family 1 protein</fullName>
    </recommendedName>
</protein>
<reference evidence="2 3" key="1">
    <citation type="journal article" date="2012" name="BMC Genomics">
        <title>Comparative genomics of the white-rot fungi, Phanerochaete carnosa and P. chrysosporium, to elucidate the genetic basis of the distinct wood types they colonize.</title>
        <authorList>
            <person name="Suzuki H."/>
            <person name="MacDonald J."/>
            <person name="Syed K."/>
            <person name="Salamov A."/>
            <person name="Hori C."/>
            <person name="Aerts A."/>
            <person name="Henrissat B."/>
            <person name="Wiebenga A."/>
            <person name="vanKuyk P.A."/>
            <person name="Barry K."/>
            <person name="Lindquist E."/>
            <person name="LaButti K."/>
            <person name="Lapidus A."/>
            <person name="Lucas S."/>
            <person name="Coutinho P."/>
            <person name="Gong Y."/>
            <person name="Samejima M."/>
            <person name="Mahadevan R."/>
            <person name="Abou-Zaid M."/>
            <person name="de Vries R.P."/>
            <person name="Igarashi K."/>
            <person name="Yadav J.S."/>
            <person name="Grigoriev I.V."/>
            <person name="Master E.R."/>
        </authorList>
    </citation>
    <scope>NUCLEOTIDE SEQUENCE [LARGE SCALE GENOMIC DNA]</scope>
    <source>
        <strain evidence="2 3">HHB-10118-sp</strain>
    </source>
</reference>
<evidence type="ECO:0000256" key="1">
    <source>
        <dbReference type="SAM" id="SignalP"/>
    </source>
</evidence>
<proteinExistence type="predicted"/>
<organism evidence="2 3">
    <name type="scientific">Phanerochaete carnosa (strain HHB-10118-sp)</name>
    <name type="common">White-rot fungus</name>
    <name type="synonym">Peniophora carnosa</name>
    <dbReference type="NCBI Taxonomy" id="650164"/>
    <lineage>
        <taxon>Eukaryota</taxon>
        <taxon>Fungi</taxon>
        <taxon>Dikarya</taxon>
        <taxon>Basidiomycota</taxon>
        <taxon>Agaricomycotina</taxon>
        <taxon>Agaricomycetes</taxon>
        <taxon>Polyporales</taxon>
        <taxon>Phanerochaetaceae</taxon>
        <taxon>Phanerochaete</taxon>
    </lineage>
</organism>
<evidence type="ECO:0008006" key="4">
    <source>
        <dbReference type="Google" id="ProtNLM"/>
    </source>
</evidence>
<dbReference type="EMBL" id="JH930469">
    <property type="protein sequence ID" value="EKM59164.1"/>
    <property type="molecule type" value="Genomic_DNA"/>
</dbReference>
<accession>K5WJ66</accession>
<evidence type="ECO:0000313" key="3">
    <source>
        <dbReference type="Proteomes" id="UP000008370"/>
    </source>
</evidence>
<dbReference type="OrthoDB" id="3229881at2759"/>
<evidence type="ECO:0000313" key="2">
    <source>
        <dbReference type="EMBL" id="EKM59164.1"/>
    </source>
</evidence>
<dbReference type="HOGENOM" id="CLU_115681_0_0_1"/>
<dbReference type="RefSeq" id="XP_007391735.1">
    <property type="nucleotide sequence ID" value="XM_007391673.1"/>
</dbReference>
<dbReference type="KEGG" id="pco:PHACADRAFT_191481"/>
<name>K5WJ66_PHACS</name>
<keyword evidence="3" id="KW-1185">Reference proteome</keyword>
<feature type="signal peptide" evidence="1">
    <location>
        <begin position="1"/>
        <end position="17"/>
    </location>
</feature>
<dbReference type="InParanoid" id="K5WJ66"/>
<dbReference type="Proteomes" id="UP000008370">
    <property type="component" value="Unassembled WGS sequence"/>
</dbReference>
<gene>
    <name evidence="2" type="ORF">PHACADRAFT_191481</name>
</gene>
<dbReference type="GeneID" id="18910767"/>
<feature type="chain" id="PRO_5003885637" description="Carbohydrate-binding module family 1 protein" evidence="1">
    <location>
        <begin position="18"/>
        <end position="168"/>
    </location>
</feature>